<proteinExistence type="predicted"/>
<feature type="domain" description="Cyclic nucleotide-binding" evidence="4">
    <location>
        <begin position="19"/>
        <end position="122"/>
    </location>
</feature>
<dbReference type="Proteomes" id="UP000749040">
    <property type="component" value="Unassembled WGS sequence"/>
</dbReference>
<keyword evidence="1" id="KW-0805">Transcription regulation</keyword>
<feature type="domain" description="HTH crp-type" evidence="5">
    <location>
        <begin position="153"/>
        <end position="227"/>
    </location>
</feature>
<evidence type="ECO:0000256" key="2">
    <source>
        <dbReference type="ARBA" id="ARBA00023125"/>
    </source>
</evidence>
<evidence type="ECO:0000259" key="5">
    <source>
        <dbReference type="PROSITE" id="PS51063"/>
    </source>
</evidence>
<dbReference type="InterPro" id="IPR036388">
    <property type="entry name" value="WH-like_DNA-bd_sf"/>
</dbReference>
<protein>
    <submittedName>
        <fullName evidence="6">Crp/Fnr family transcriptional regulator</fullName>
    </submittedName>
</protein>
<dbReference type="SUPFAM" id="SSF51206">
    <property type="entry name" value="cAMP-binding domain-like"/>
    <property type="match status" value="1"/>
</dbReference>
<comment type="caution">
    <text evidence="6">The sequence shown here is derived from an EMBL/GenBank/DDBJ whole genome shotgun (WGS) entry which is preliminary data.</text>
</comment>
<dbReference type="PROSITE" id="PS50042">
    <property type="entry name" value="CNMP_BINDING_3"/>
    <property type="match status" value="1"/>
</dbReference>
<accession>A0ABS2U225</accession>
<keyword evidence="7" id="KW-1185">Reference proteome</keyword>
<dbReference type="PANTHER" id="PTHR24567:SF74">
    <property type="entry name" value="HTH-TYPE TRANSCRIPTIONAL REGULATOR ARCR"/>
    <property type="match status" value="1"/>
</dbReference>
<dbReference type="InterPro" id="IPR050397">
    <property type="entry name" value="Env_Response_Regulators"/>
</dbReference>
<dbReference type="CDD" id="cd00038">
    <property type="entry name" value="CAP_ED"/>
    <property type="match status" value="1"/>
</dbReference>
<dbReference type="EMBL" id="JADKYB010000027">
    <property type="protein sequence ID" value="MBM9509644.1"/>
    <property type="molecule type" value="Genomic_DNA"/>
</dbReference>
<dbReference type="SMART" id="SM00100">
    <property type="entry name" value="cNMP"/>
    <property type="match status" value="1"/>
</dbReference>
<gene>
    <name evidence="6" type="ORF">ITX44_34840</name>
</gene>
<dbReference type="InterPro" id="IPR000595">
    <property type="entry name" value="cNMP-bd_dom"/>
</dbReference>
<reference evidence="6 7" key="1">
    <citation type="submission" date="2021-01" db="EMBL/GenBank/DDBJ databases">
        <title>Streptomyces acididurans sp. nov., isolated from a peat swamp forest soil.</title>
        <authorList>
            <person name="Chantavorakit T."/>
            <person name="Duangmal K."/>
        </authorList>
    </citation>
    <scope>NUCLEOTIDE SEQUENCE [LARGE SCALE GENOMIC DNA]</scope>
    <source>
        <strain evidence="6 7">KK5PA1</strain>
    </source>
</reference>
<name>A0ABS2U225_9ACTN</name>
<evidence type="ECO:0000256" key="3">
    <source>
        <dbReference type="ARBA" id="ARBA00023163"/>
    </source>
</evidence>
<dbReference type="InterPro" id="IPR036390">
    <property type="entry name" value="WH_DNA-bd_sf"/>
</dbReference>
<dbReference type="Gene3D" id="1.10.10.10">
    <property type="entry name" value="Winged helix-like DNA-binding domain superfamily/Winged helix DNA-binding domain"/>
    <property type="match status" value="1"/>
</dbReference>
<evidence type="ECO:0000256" key="1">
    <source>
        <dbReference type="ARBA" id="ARBA00023015"/>
    </source>
</evidence>
<sequence>MSARGVRKPGDGGRAGEGFWSLLDDAARQQLQDAGHVKSFPVRTHLVRQNEVSEHVFVLRRGCVKIYADTGTGYQAVLALRNDGDLLGEQAGLDRQPRSASIAALMEVEALVIPAGRFAALLRSTPTVAFAVQQVLSGRLREADRQRAVTGSTSVEARLAALVLDLAGRYGTAAAGRSVRIDLPLSQDDLAGLVLGSRRTVARALEEWRRLGILTTGRQMLELAPGARAQLRTRAAGAGPPGHSWSQE</sequence>
<keyword evidence="2" id="KW-0238">DNA-binding</keyword>
<dbReference type="InterPro" id="IPR014710">
    <property type="entry name" value="RmlC-like_jellyroll"/>
</dbReference>
<dbReference type="Pfam" id="PF00027">
    <property type="entry name" value="cNMP_binding"/>
    <property type="match status" value="1"/>
</dbReference>
<evidence type="ECO:0000259" key="4">
    <source>
        <dbReference type="PROSITE" id="PS50042"/>
    </source>
</evidence>
<dbReference type="Gene3D" id="2.60.120.10">
    <property type="entry name" value="Jelly Rolls"/>
    <property type="match status" value="1"/>
</dbReference>
<keyword evidence="3" id="KW-0804">Transcription</keyword>
<dbReference type="SUPFAM" id="SSF46785">
    <property type="entry name" value="Winged helix' DNA-binding domain"/>
    <property type="match status" value="1"/>
</dbReference>
<evidence type="ECO:0000313" key="6">
    <source>
        <dbReference type="EMBL" id="MBM9509644.1"/>
    </source>
</evidence>
<dbReference type="InterPro" id="IPR012318">
    <property type="entry name" value="HTH_CRP"/>
</dbReference>
<organism evidence="6 7">
    <name type="scientific">Actinacidiphila acididurans</name>
    <dbReference type="NCBI Taxonomy" id="2784346"/>
    <lineage>
        <taxon>Bacteria</taxon>
        <taxon>Bacillati</taxon>
        <taxon>Actinomycetota</taxon>
        <taxon>Actinomycetes</taxon>
        <taxon>Kitasatosporales</taxon>
        <taxon>Streptomycetaceae</taxon>
        <taxon>Actinacidiphila</taxon>
    </lineage>
</organism>
<dbReference type="Pfam" id="PF13545">
    <property type="entry name" value="HTH_Crp_2"/>
    <property type="match status" value="1"/>
</dbReference>
<evidence type="ECO:0000313" key="7">
    <source>
        <dbReference type="Proteomes" id="UP000749040"/>
    </source>
</evidence>
<dbReference type="InterPro" id="IPR018490">
    <property type="entry name" value="cNMP-bd_dom_sf"/>
</dbReference>
<dbReference type="PANTHER" id="PTHR24567">
    <property type="entry name" value="CRP FAMILY TRANSCRIPTIONAL REGULATORY PROTEIN"/>
    <property type="match status" value="1"/>
</dbReference>
<dbReference type="PROSITE" id="PS51063">
    <property type="entry name" value="HTH_CRP_2"/>
    <property type="match status" value="1"/>
</dbReference>